<evidence type="ECO:0000313" key="5">
    <source>
        <dbReference type="Proteomes" id="UP000195221"/>
    </source>
</evidence>
<evidence type="ECO:0000256" key="1">
    <source>
        <dbReference type="SAM" id="MobiDB-lite"/>
    </source>
</evidence>
<keyword evidence="2" id="KW-1133">Transmembrane helix</keyword>
<feature type="region of interest" description="Disordered" evidence="1">
    <location>
        <begin position="105"/>
        <end position="146"/>
    </location>
</feature>
<feature type="compositionally biased region" description="Polar residues" evidence="1">
    <location>
        <begin position="195"/>
        <end position="212"/>
    </location>
</feature>
<feature type="region of interest" description="Disordered" evidence="1">
    <location>
        <begin position="168"/>
        <end position="241"/>
    </location>
</feature>
<evidence type="ECO:0000313" key="4">
    <source>
        <dbReference type="EMBL" id="OTP76132.1"/>
    </source>
</evidence>
<protein>
    <recommendedName>
        <fullName evidence="3">DZANK-type domain-containing protein</fullName>
    </recommendedName>
</protein>
<dbReference type="Pfam" id="PF12773">
    <property type="entry name" value="DZR"/>
    <property type="match status" value="1"/>
</dbReference>
<dbReference type="InterPro" id="IPR025874">
    <property type="entry name" value="DZR"/>
</dbReference>
<feature type="region of interest" description="Disordered" evidence="1">
    <location>
        <begin position="47"/>
        <end position="73"/>
    </location>
</feature>
<gene>
    <name evidence="4" type="ORF">PAMC26577_11975</name>
</gene>
<evidence type="ECO:0000256" key="2">
    <source>
        <dbReference type="SAM" id="Phobius"/>
    </source>
</evidence>
<sequence length="554" mass="56819">MRCQKCGFDNNETARFCRQCGTPQIAGNTVASMPVASVKTMPTEAFASATDERLSEPDAGKSLSSSKSVTGQSDETCLQCGTARIVGKRFCRQCRFDFFAENQNGSSELAPSTTDRAPIISSGGDRSGASTSTASSAVEDPDSNLPRKITYVPASASSVAESREHVTFAPSVNTSTNADRASSISTARQDIEPNSVASTEAVSAGAMQNSAVSHAGPPVDEVSTEDTRHSPSPPGSESHNCPTCSALRAPGKRFCRSCGFDFGSDSTSNDETIGLLANTLSTRHLPKEVPAETTATESTLPQSPGNPSLVGALNFMPQSETQAPPRANKESKNKLLFVASGVVVLVGIALVAGVLLRGRHPAQTGESLNSGDSVASAAVVPAVASAVSIGPPVAVLASPAPAASAPVTTTTATDANIPSPASAAAVEESVVGASAVEQTQLSPSQPATSQTAVATTPVAPAAPRPPEVRPKVRKQAETNENAFAPNNSQNATIRAAIAGNLNEGEGCYAGKKYDCAISNADAVLRLDPRNSEAIGLRRRAKSAQAAALDNVSIE</sequence>
<feature type="compositionally biased region" description="Basic and acidic residues" evidence="1">
    <location>
        <begin position="50"/>
        <end position="59"/>
    </location>
</feature>
<feature type="transmembrane region" description="Helical" evidence="2">
    <location>
        <begin position="335"/>
        <end position="356"/>
    </location>
</feature>
<dbReference type="AlphaFoldDB" id="A0A242MXT7"/>
<dbReference type="Proteomes" id="UP000195221">
    <property type="component" value="Unassembled WGS sequence"/>
</dbReference>
<evidence type="ECO:0000259" key="3">
    <source>
        <dbReference type="Pfam" id="PF12773"/>
    </source>
</evidence>
<organism evidence="4 5">
    <name type="scientific">Caballeronia sordidicola</name>
    <name type="common">Burkholderia sordidicola</name>
    <dbReference type="NCBI Taxonomy" id="196367"/>
    <lineage>
        <taxon>Bacteria</taxon>
        <taxon>Pseudomonadati</taxon>
        <taxon>Pseudomonadota</taxon>
        <taxon>Betaproteobacteria</taxon>
        <taxon>Burkholderiales</taxon>
        <taxon>Burkholderiaceae</taxon>
        <taxon>Caballeronia</taxon>
    </lineage>
</organism>
<feature type="compositionally biased region" description="Polar residues" evidence="1">
    <location>
        <begin position="105"/>
        <end position="115"/>
    </location>
</feature>
<keyword evidence="2" id="KW-0812">Transmembrane</keyword>
<feature type="region of interest" description="Disordered" evidence="1">
    <location>
        <begin position="435"/>
        <end position="474"/>
    </location>
</feature>
<feature type="domain" description="DZANK-type" evidence="3">
    <location>
        <begin position="3"/>
        <end position="94"/>
    </location>
</feature>
<proteinExistence type="predicted"/>
<feature type="compositionally biased region" description="Polar residues" evidence="1">
    <location>
        <begin position="62"/>
        <end position="73"/>
    </location>
</feature>
<keyword evidence="2" id="KW-0472">Membrane</keyword>
<name>A0A242MXT7_CABSO</name>
<accession>A0A242MXT7</accession>
<dbReference type="EMBL" id="NBTZ01000042">
    <property type="protein sequence ID" value="OTP76132.1"/>
    <property type="molecule type" value="Genomic_DNA"/>
</dbReference>
<feature type="compositionally biased region" description="Polar residues" evidence="1">
    <location>
        <begin position="170"/>
        <end position="188"/>
    </location>
</feature>
<feature type="compositionally biased region" description="Low complexity" evidence="1">
    <location>
        <begin position="444"/>
        <end position="459"/>
    </location>
</feature>
<reference evidence="4 5" key="1">
    <citation type="submission" date="2017-03" db="EMBL/GenBank/DDBJ databases">
        <title>Genome analysis of strain PAMC 26577.</title>
        <authorList>
            <person name="Oh H.-M."/>
            <person name="Yang J.-A."/>
        </authorList>
    </citation>
    <scope>NUCLEOTIDE SEQUENCE [LARGE SCALE GENOMIC DNA]</scope>
    <source>
        <strain evidence="4 5">PAMC 26577</strain>
    </source>
</reference>
<feature type="compositionally biased region" description="Low complexity" evidence="1">
    <location>
        <begin position="121"/>
        <end position="137"/>
    </location>
</feature>
<comment type="caution">
    <text evidence="4">The sequence shown here is derived from an EMBL/GenBank/DDBJ whole genome shotgun (WGS) entry which is preliminary data.</text>
</comment>